<dbReference type="Proteomes" id="UP000663844">
    <property type="component" value="Unassembled WGS sequence"/>
</dbReference>
<feature type="region of interest" description="Disordered" evidence="3">
    <location>
        <begin position="244"/>
        <end position="342"/>
    </location>
</feature>
<evidence type="ECO:0000313" key="11">
    <source>
        <dbReference type="EMBL" id="CAF3482151.1"/>
    </source>
</evidence>
<dbReference type="EMBL" id="CAJNOE010000075">
    <property type="protein sequence ID" value="CAF0865751.1"/>
    <property type="molecule type" value="Genomic_DNA"/>
</dbReference>
<evidence type="ECO:0000259" key="4">
    <source>
        <dbReference type="PROSITE" id="PS50076"/>
    </source>
</evidence>
<dbReference type="PANTHER" id="PTHR44144">
    <property type="entry name" value="DNAJ HOMOLOG SUBFAMILY C MEMBER 9"/>
    <property type="match status" value="1"/>
</dbReference>
<dbReference type="EMBL" id="CAJNOM010000058">
    <property type="protein sequence ID" value="CAF0945765.1"/>
    <property type="molecule type" value="Genomic_DNA"/>
</dbReference>
<dbReference type="PRINTS" id="PR00625">
    <property type="entry name" value="JDOMAIN"/>
</dbReference>
<dbReference type="PROSITE" id="PS50076">
    <property type="entry name" value="DNAJ_2"/>
    <property type="match status" value="1"/>
</dbReference>
<dbReference type="EMBL" id="CAJNON010000088">
    <property type="protein sequence ID" value="CAF0945588.1"/>
    <property type="molecule type" value="Genomic_DNA"/>
</dbReference>
<dbReference type="Proteomes" id="UP000663877">
    <property type="component" value="Unassembled WGS sequence"/>
</dbReference>
<feature type="compositionally biased region" description="Low complexity" evidence="3">
    <location>
        <begin position="256"/>
        <end position="271"/>
    </location>
</feature>
<dbReference type="InterPro" id="IPR056453">
    <property type="entry name" value="HTH_DNAJC9"/>
</dbReference>
<feature type="compositionally biased region" description="Basic residues" evidence="3">
    <location>
        <begin position="312"/>
        <end position="342"/>
    </location>
</feature>
<keyword evidence="14" id="KW-1185">Reference proteome</keyword>
<dbReference type="InterPro" id="IPR001623">
    <property type="entry name" value="DnaJ_domain"/>
</dbReference>
<dbReference type="Proteomes" id="UP000663860">
    <property type="component" value="Unassembled WGS sequence"/>
</dbReference>
<dbReference type="Pfam" id="PF23302">
    <property type="entry name" value="HTH_DNAJC9"/>
    <property type="match status" value="1"/>
</dbReference>
<dbReference type="EMBL" id="CAJNOM010000063">
    <property type="protein sequence ID" value="CAF0959079.1"/>
    <property type="molecule type" value="Genomic_DNA"/>
</dbReference>
<dbReference type="EMBL" id="CAJNOG010000114">
    <property type="protein sequence ID" value="CAF0963587.1"/>
    <property type="molecule type" value="Genomic_DNA"/>
</dbReference>
<accession>A0A814CXM3</accession>
<evidence type="ECO:0000256" key="1">
    <source>
        <dbReference type="ARBA" id="ARBA00022553"/>
    </source>
</evidence>
<dbReference type="CDD" id="cd06257">
    <property type="entry name" value="DnaJ"/>
    <property type="match status" value="1"/>
</dbReference>
<protein>
    <recommendedName>
        <fullName evidence="4">J domain-containing protein</fullName>
    </recommendedName>
</protein>
<sequence>MPVQRGLAQECQQHFQTSNLYEIFSLHRTATDAQVKKAYRQLALRYHPDRTDIDQKEEAKTKFQIIGKVYAILSDEEKRKIYDDTGAMDDDDLTMGVNDWYDYCKKMFRKVTKNDLVEFENKYKGSDEEKNDLKRIYVDVLGDMDKIFERHLLTCLEDEDRLRSMIDQMIEDKEVPPFDAYTKETKAKRNKRHKKLTKEAAEAEKLMKELNIGNDNASLERAIQMRQQQRAGSSFYDQLLEKYGSKTTNGNKKRASSSLNNNKSKKTSVNNHGKRAAKTDDEDEGEEDDDNDDDEGSNTSETLTDDEDEKQPKRRTLTKKHGTTMKKTRRTAVGNKKRKISH</sequence>
<dbReference type="EMBL" id="CAJOAZ010000004">
    <property type="protein sequence ID" value="CAF3482151.1"/>
    <property type="molecule type" value="Genomic_DNA"/>
</dbReference>
<dbReference type="AlphaFoldDB" id="A0A814CXM3"/>
<evidence type="ECO:0000313" key="14">
    <source>
        <dbReference type="Proteomes" id="UP000663832"/>
    </source>
</evidence>
<dbReference type="InterPro" id="IPR036869">
    <property type="entry name" value="J_dom_sf"/>
</dbReference>
<dbReference type="Proteomes" id="UP000663868">
    <property type="component" value="Unassembled WGS sequence"/>
</dbReference>
<dbReference type="SUPFAM" id="SSF46565">
    <property type="entry name" value="Chaperone J-domain"/>
    <property type="match status" value="1"/>
</dbReference>
<dbReference type="Proteomes" id="UP000663845">
    <property type="component" value="Unassembled WGS sequence"/>
</dbReference>
<keyword evidence="2" id="KW-0175">Coiled coil</keyword>
<organism evidence="7 14">
    <name type="scientific">Adineta steineri</name>
    <dbReference type="NCBI Taxonomy" id="433720"/>
    <lineage>
        <taxon>Eukaryota</taxon>
        <taxon>Metazoa</taxon>
        <taxon>Spiralia</taxon>
        <taxon>Gnathifera</taxon>
        <taxon>Rotifera</taxon>
        <taxon>Eurotatoria</taxon>
        <taxon>Bdelloidea</taxon>
        <taxon>Adinetida</taxon>
        <taxon>Adinetidae</taxon>
        <taxon>Adineta</taxon>
    </lineage>
</organism>
<dbReference type="InterPro" id="IPR052594">
    <property type="entry name" value="J_domain-containing_protein"/>
</dbReference>
<gene>
    <name evidence="10" type="ORF">BJG266_LOCUS14064</name>
    <name evidence="5" type="ORF">IZO911_LOCUS10382</name>
    <name evidence="9" type="ORF">JYZ213_LOCUS13984</name>
    <name evidence="12" type="ORF">KXQ929_LOCUS142</name>
    <name evidence="13" type="ORF">OKA104_LOCUS20817</name>
    <name evidence="11" type="ORF">OXD698_LOCUS200</name>
    <name evidence="7" type="ORF">QVE165_LOCUS11924</name>
    <name evidence="8" type="ORF">QVE165_LOCUS12652</name>
    <name evidence="6" type="ORF">VCS650_LOCUS11764</name>
</gene>
<dbReference type="PANTHER" id="PTHR44144:SF1">
    <property type="entry name" value="DNAJ HOMOLOG SUBFAMILY C MEMBER 9"/>
    <property type="match status" value="1"/>
</dbReference>
<dbReference type="OrthoDB" id="110024at2759"/>
<dbReference type="InterPro" id="IPR018253">
    <property type="entry name" value="DnaJ_domain_CS"/>
</dbReference>
<evidence type="ECO:0000313" key="12">
    <source>
        <dbReference type="EMBL" id="CAF3502446.1"/>
    </source>
</evidence>
<evidence type="ECO:0000313" key="5">
    <source>
        <dbReference type="EMBL" id="CAF0865751.1"/>
    </source>
</evidence>
<dbReference type="EMBL" id="CAJOAY010001412">
    <property type="protein sequence ID" value="CAF3839634.1"/>
    <property type="molecule type" value="Genomic_DNA"/>
</dbReference>
<comment type="caution">
    <text evidence="7">The sequence shown here is derived from an EMBL/GenBank/DDBJ whole genome shotgun (WGS) entry which is preliminary data.</text>
</comment>
<reference evidence="7" key="1">
    <citation type="submission" date="2021-02" db="EMBL/GenBank/DDBJ databases">
        <authorList>
            <person name="Nowell W R."/>
        </authorList>
    </citation>
    <scope>NUCLEOTIDE SEQUENCE</scope>
</reference>
<keyword evidence="1" id="KW-0597">Phosphoprotein</keyword>
<dbReference type="EMBL" id="CAJOBB010000003">
    <property type="protein sequence ID" value="CAF3502446.1"/>
    <property type="molecule type" value="Genomic_DNA"/>
</dbReference>
<dbReference type="GO" id="GO:0005634">
    <property type="term" value="C:nucleus"/>
    <property type="evidence" value="ECO:0007669"/>
    <property type="project" value="TreeGrafter"/>
</dbReference>
<feature type="coiled-coil region" evidence="2">
    <location>
        <begin position="186"/>
        <end position="220"/>
    </location>
</feature>
<dbReference type="Pfam" id="PF00226">
    <property type="entry name" value="DnaJ"/>
    <property type="match status" value="1"/>
</dbReference>
<feature type="domain" description="J" evidence="4">
    <location>
        <begin position="19"/>
        <end position="86"/>
    </location>
</feature>
<name>A0A814CXM3_9BILA</name>
<proteinExistence type="predicted"/>
<dbReference type="Gene3D" id="1.10.287.110">
    <property type="entry name" value="DnaJ domain"/>
    <property type="match status" value="1"/>
</dbReference>
<dbReference type="Proteomes" id="UP000663881">
    <property type="component" value="Unassembled WGS sequence"/>
</dbReference>
<dbReference type="GO" id="GO:0005737">
    <property type="term" value="C:cytoplasm"/>
    <property type="evidence" value="ECO:0007669"/>
    <property type="project" value="TreeGrafter"/>
</dbReference>
<dbReference type="Proteomes" id="UP000663891">
    <property type="component" value="Unassembled WGS sequence"/>
</dbReference>
<evidence type="ECO:0000313" key="10">
    <source>
        <dbReference type="EMBL" id="CAF0965786.1"/>
    </source>
</evidence>
<dbReference type="Proteomes" id="UP000663832">
    <property type="component" value="Unassembled WGS sequence"/>
</dbReference>
<dbReference type="FunFam" id="1.10.287.110:FF:000035">
    <property type="entry name" value="DnaJ homolog subfamily C member 9"/>
    <property type="match status" value="1"/>
</dbReference>
<evidence type="ECO:0000313" key="13">
    <source>
        <dbReference type="EMBL" id="CAF3839634.1"/>
    </source>
</evidence>
<evidence type="ECO:0000313" key="7">
    <source>
        <dbReference type="EMBL" id="CAF0945765.1"/>
    </source>
</evidence>
<evidence type="ECO:0000313" key="8">
    <source>
        <dbReference type="EMBL" id="CAF0959079.1"/>
    </source>
</evidence>
<dbReference type="SMART" id="SM00271">
    <property type="entry name" value="DnaJ"/>
    <property type="match status" value="1"/>
</dbReference>
<evidence type="ECO:0000313" key="9">
    <source>
        <dbReference type="EMBL" id="CAF0963587.1"/>
    </source>
</evidence>
<dbReference type="PROSITE" id="PS00636">
    <property type="entry name" value="DNAJ_1"/>
    <property type="match status" value="1"/>
</dbReference>
<evidence type="ECO:0000256" key="2">
    <source>
        <dbReference type="SAM" id="Coils"/>
    </source>
</evidence>
<evidence type="ECO:0000313" key="6">
    <source>
        <dbReference type="EMBL" id="CAF0945588.1"/>
    </source>
</evidence>
<evidence type="ECO:0000256" key="3">
    <source>
        <dbReference type="SAM" id="MobiDB-lite"/>
    </source>
</evidence>
<dbReference type="EMBL" id="CAJNOI010000058">
    <property type="protein sequence ID" value="CAF0965786.1"/>
    <property type="molecule type" value="Genomic_DNA"/>
</dbReference>
<feature type="compositionally biased region" description="Acidic residues" evidence="3">
    <location>
        <begin position="280"/>
        <end position="296"/>
    </location>
</feature>
<dbReference type="GO" id="GO:0031072">
    <property type="term" value="F:heat shock protein binding"/>
    <property type="evidence" value="ECO:0007669"/>
    <property type="project" value="TreeGrafter"/>
</dbReference>